<evidence type="ECO:0000256" key="1">
    <source>
        <dbReference type="SAM" id="MobiDB-lite"/>
    </source>
</evidence>
<name>A0A2N8PRC8_STRNR</name>
<gene>
    <name evidence="2" type="ORF">AOB60_01200</name>
</gene>
<proteinExistence type="predicted"/>
<protein>
    <submittedName>
        <fullName evidence="2">Uncharacterized protein</fullName>
    </submittedName>
</protein>
<reference evidence="3" key="1">
    <citation type="submission" date="2015-09" db="EMBL/GenBank/DDBJ databases">
        <authorList>
            <person name="Graham D.E."/>
            <person name="Mahan K.M."/>
            <person name="Klingeman D.M."/>
            <person name="Fida T."/>
            <person name="Giannone R.J."/>
            <person name="Hettich R.L."/>
            <person name="Parry R.J."/>
            <person name="Spain J.C."/>
        </authorList>
    </citation>
    <scope>NUCLEOTIDE SEQUENCE [LARGE SCALE GENOMIC DNA]</scope>
    <source>
        <strain evidence="3">JCM 4701</strain>
    </source>
</reference>
<keyword evidence="3" id="KW-1185">Reference proteome</keyword>
<dbReference type="AlphaFoldDB" id="A0A2N8PRC8"/>
<feature type="region of interest" description="Disordered" evidence="1">
    <location>
        <begin position="1"/>
        <end position="20"/>
    </location>
</feature>
<organism evidence="2 3">
    <name type="scientific">Streptomyces noursei</name>
    <name type="common">Streptomyces albulus</name>
    <dbReference type="NCBI Taxonomy" id="1971"/>
    <lineage>
        <taxon>Bacteria</taxon>
        <taxon>Bacillati</taxon>
        <taxon>Actinomycetota</taxon>
        <taxon>Actinomycetes</taxon>
        <taxon>Kitasatosporales</taxon>
        <taxon>Streptomycetaceae</taxon>
        <taxon>Streptomyces</taxon>
    </lineage>
</organism>
<accession>A0A2N8PRC8</accession>
<dbReference type="Proteomes" id="UP000236047">
    <property type="component" value="Unassembled WGS sequence"/>
</dbReference>
<evidence type="ECO:0000313" key="3">
    <source>
        <dbReference type="Proteomes" id="UP000236047"/>
    </source>
</evidence>
<dbReference type="EMBL" id="LJSN01000001">
    <property type="protein sequence ID" value="PNE43539.1"/>
    <property type="molecule type" value="Genomic_DNA"/>
</dbReference>
<evidence type="ECO:0000313" key="2">
    <source>
        <dbReference type="EMBL" id="PNE43539.1"/>
    </source>
</evidence>
<sequence>MDMLDRELGGQDPYLGGSGGIGWDDLDAVSGASRSSGSYVVELSVGAGCEHLAGRSDIAGRQPLCLGGSRWCRP</sequence>
<comment type="caution">
    <text evidence="2">The sequence shown here is derived from an EMBL/GenBank/DDBJ whole genome shotgun (WGS) entry which is preliminary data.</text>
</comment>